<dbReference type="OrthoDB" id="1493020at2"/>
<dbReference type="AlphaFoldDB" id="A0A2A8CTF8"/>
<keyword evidence="3" id="KW-1185">Reference proteome</keyword>
<dbReference type="InterPro" id="IPR029063">
    <property type="entry name" value="SAM-dependent_MTases_sf"/>
</dbReference>
<keyword evidence="2" id="KW-0489">Methyltransferase</keyword>
<evidence type="ECO:0000313" key="2">
    <source>
        <dbReference type="EMBL" id="PEN10359.1"/>
    </source>
</evidence>
<dbReference type="SUPFAM" id="SSF53335">
    <property type="entry name" value="S-adenosyl-L-methionine-dependent methyltransferases"/>
    <property type="match status" value="1"/>
</dbReference>
<keyword evidence="2" id="KW-0808">Transferase</keyword>
<dbReference type="GO" id="GO:0008757">
    <property type="term" value="F:S-adenosylmethionine-dependent methyltransferase activity"/>
    <property type="evidence" value="ECO:0007669"/>
    <property type="project" value="InterPro"/>
</dbReference>
<dbReference type="InterPro" id="IPR013216">
    <property type="entry name" value="Methyltransf_11"/>
</dbReference>
<organism evidence="2 3">
    <name type="scientific">Longibacter salinarum</name>
    <dbReference type="NCBI Taxonomy" id="1850348"/>
    <lineage>
        <taxon>Bacteria</taxon>
        <taxon>Pseudomonadati</taxon>
        <taxon>Rhodothermota</taxon>
        <taxon>Rhodothermia</taxon>
        <taxon>Rhodothermales</taxon>
        <taxon>Salisaetaceae</taxon>
        <taxon>Longibacter</taxon>
    </lineage>
</organism>
<sequence>MSLYQKIFAHGLALGDDAQHRVYADRKQEMFADLSGTVVEIGPGTGVNIPYLPDGIRWLGLEPNLHMHDFLRKKLGDRDIDAEILERSIQESGLADASADFVISTLVLCSVPDVPAAIAEIRRILKPGGSFLFIEHVAAPPGDWLRVVQSGIRPVWRPLGDGCCPDRDTGKMIEEAGFSSVEYETFRTGLPVVSPHIAGRAVR</sequence>
<name>A0A2A8CTF8_9BACT</name>
<evidence type="ECO:0000259" key="1">
    <source>
        <dbReference type="Pfam" id="PF08241"/>
    </source>
</evidence>
<feature type="domain" description="Methyltransferase type 11" evidence="1">
    <location>
        <begin position="39"/>
        <end position="133"/>
    </location>
</feature>
<proteinExistence type="predicted"/>
<dbReference type="Proteomes" id="UP000220102">
    <property type="component" value="Unassembled WGS sequence"/>
</dbReference>
<comment type="caution">
    <text evidence="2">The sequence shown here is derived from an EMBL/GenBank/DDBJ whole genome shotgun (WGS) entry which is preliminary data.</text>
</comment>
<dbReference type="Pfam" id="PF08241">
    <property type="entry name" value="Methyltransf_11"/>
    <property type="match status" value="1"/>
</dbReference>
<reference evidence="2 3" key="1">
    <citation type="submission" date="2017-10" db="EMBL/GenBank/DDBJ databases">
        <title>Draft genome of Longibacter Salinarum.</title>
        <authorList>
            <person name="Goh K.M."/>
            <person name="Shamsir M.S."/>
            <person name="Lim S.W."/>
        </authorList>
    </citation>
    <scope>NUCLEOTIDE SEQUENCE [LARGE SCALE GENOMIC DNA]</scope>
    <source>
        <strain evidence="2 3">KCTC 52045</strain>
    </source>
</reference>
<protein>
    <submittedName>
        <fullName evidence="2">SAM-dependent methyltransferase</fullName>
    </submittedName>
</protein>
<dbReference type="InterPro" id="IPR052356">
    <property type="entry name" value="Thiol_S-MT"/>
</dbReference>
<dbReference type="RefSeq" id="WP_098079375.1">
    <property type="nucleotide sequence ID" value="NZ_PDEQ01000016.1"/>
</dbReference>
<dbReference type="EMBL" id="PDEQ01000016">
    <property type="protein sequence ID" value="PEN10359.1"/>
    <property type="molecule type" value="Genomic_DNA"/>
</dbReference>
<dbReference type="CDD" id="cd02440">
    <property type="entry name" value="AdoMet_MTases"/>
    <property type="match status" value="1"/>
</dbReference>
<gene>
    <name evidence="2" type="ORF">CRI94_17375</name>
</gene>
<evidence type="ECO:0000313" key="3">
    <source>
        <dbReference type="Proteomes" id="UP000220102"/>
    </source>
</evidence>
<dbReference type="GO" id="GO:0032259">
    <property type="term" value="P:methylation"/>
    <property type="evidence" value="ECO:0007669"/>
    <property type="project" value="UniProtKB-KW"/>
</dbReference>
<dbReference type="PANTHER" id="PTHR45036:SF1">
    <property type="entry name" value="METHYLTRANSFERASE LIKE 7A"/>
    <property type="match status" value="1"/>
</dbReference>
<dbReference type="Gene3D" id="3.40.50.150">
    <property type="entry name" value="Vaccinia Virus protein VP39"/>
    <property type="match status" value="1"/>
</dbReference>
<accession>A0A2A8CTF8</accession>
<dbReference type="PANTHER" id="PTHR45036">
    <property type="entry name" value="METHYLTRANSFERASE LIKE 7B"/>
    <property type="match status" value="1"/>
</dbReference>